<accession>A0AAV8R5V5</accession>
<name>A0AAV8R5V5_ENSVE</name>
<dbReference type="InterPro" id="IPR003103">
    <property type="entry name" value="BAG_domain"/>
</dbReference>
<dbReference type="SUPFAM" id="SSF63491">
    <property type="entry name" value="BAG domain"/>
    <property type="match status" value="1"/>
</dbReference>
<evidence type="ECO:0000259" key="1">
    <source>
        <dbReference type="Pfam" id="PF02179"/>
    </source>
</evidence>
<keyword evidence="3" id="KW-1185">Reference proteome</keyword>
<gene>
    <name evidence="2" type="ORF">OPV22_015535</name>
</gene>
<evidence type="ECO:0000313" key="2">
    <source>
        <dbReference type="EMBL" id="KAJ8493814.1"/>
    </source>
</evidence>
<dbReference type="Proteomes" id="UP001222027">
    <property type="component" value="Unassembled WGS sequence"/>
</dbReference>
<dbReference type="Pfam" id="PF02179">
    <property type="entry name" value="BAG"/>
    <property type="match status" value="1"/>
</dbReference>
<dbReference type="EMBL" id="JAQQAF010000004">
    <property type="protein sequence ID" value="KAJ8493814.1"/>
    <property type="molecule type" value="Genomic_DNA"/>
</dbReference>
<evidence type="ECO:0000313" key="3">
    <source>
        <dbReference type="Proteomes" id="UP001222027"/>
    </source>
</evidence>
<organism evidence="2 3">
    <name type="scientific">Ensete ventricosum</name>
    <name type="common">Abyssinian banana</name>
    <name type="synonym">Musa ensete</name>
    <dbReference type="NCBI Taxonomy" id="4639"/>
    <lineage>
        <taxon>Eukaryota</taxon>
        <taxon>Viridiplantae</taxon>
        <taxon>Streptophyta</taxon>
        <taxon>Embryophyta</taxon>
        <taxon>Tracheophyta</taxon>
        <taxon>Spermatophyta</taxon>
        <taxon>Magnoliopsida</taxon>
        <taxon>Liliopsida</taxon>
        <taxon>Zingiberales</taxon>
        <taxon>Musaceae</taxon>
        <taxon>Ensete</taxon>
    </lineage>
</organism>
<protein>
    <recommendedName>
        <fullName evidence="1">BAG domain-containing protein</fullName>
    </recommendedName>
</protein>
<comment type="caution">
    <text evidence="2">The sequence shown here is derived from an EMBL/GenBank/DDBJ whole genome shotgun (WGS) entry which is preliminary data.</text>
</comment>
<sequence length="75" mass="8508">MGGMLMALLLRLDSVRRVGEYRKKVIRRVISLQEFLDSFPAQPQTLESSEIRDYGADAKDNAVLERHDLGSISDE</sequence>
<proteinExistence type="predicted"/>
<dbReference type="GO" id="GO:0051087">
    <property type="term" value="F:protein-folding chaperone binding"/>
    <property type="evidence" value="ECO:0007669"/>
    <property type="project" value="InterPro"/>
</dbReference>
<feature type="domain" description="BAG" evidence="1">
    <location>
        <begin position="4"/>
        <end position="38"/>
    </location>
</feature>
<dbReference type="AlphaFoldDB" id="A0AAV8R5V5"/>
<reference evidence="2 3" key="1">
    <citation type="submission" date="2022-12" db="EMBL/GenBank/DDBJ databases">
        <title>Chromosome-scale assembly of the Ensete ventricosum genome.</title>
        <authorList>
            <person name="Dussert Y."/>
            <person name="Stocks J."/>
            <person name="Wendawek A."/>
            <person name="Woldeyes F."/>
            <person name="Nichols R.A."/>
            <person name="Borrell J.S."/>
        </authorList>
    </citation>
    <scope>NUCLEOTIDE SEQUENCE [LARGE SCALE GENOMIC DNA]</scope>
    <source>
        <strain evidence="3">cv. Maze</strain>
        <tissue evidence="2">Seeds</tissue>
    </source>
</reference>